<dbReference type="InterPro" id="IPR051279">
    <property type="entry name" value="PP1-Reg/Actin-Interact_Protein"/>
</dbReference>
<dbReference type="InterPro" id="IPR001849">
    <property type="entry name" value="PH_domain"/>
</dbReference>
<dbReference type="InterPro" id="IPR057334">
    <property type="entry name" value="PH_2nd_LRR"/>
</dbReference>
<evidence type="ECO:0000256" key="1">
    <source>
        <dbReference type="SAM" id="MobiDB-lite"/>
    </source>
</evidence>
<keyword evidence="4" id="KW-1185">Reference proteome</keyword>
<feature type="domain" description="PH" evidence="2">
    <location>
        <begin position="141"/>
        <end position="284"/>
    </location>
</feature>
<evidence type="ECO:0000313" key="3">
    <source>
        <dbReference type="EMBL" id="KAG9247089.1"/>
    </source>
</evidence>
<dbReference type="GO" id="GO:0034315">
    <property type="term" value="P:regulation of Arp2/3 complex-mediated actin nucleation"/>
    <property type="evidence" value="ECO:0007669"/>
    <property type="project" value="TreeGrafter"/>
</dbReference>
<organism evidence="3 4">
    <name type="scientific">Calycina marina</name>
    <dbReference type="NCBI Taxonomy" id="1763456"/>
    <lineage>
        <taxon>Eukaryota</taxon>
        <taxon>Fungi</taxon>
        <taxon>Dikarya</taxon>
        <taxon>Ascomycota</taxon>
        <taxon>Pezizomycotina</taxon>
        <taxon>Leotiomycetes</taxon>
        <taxon>Helotiales</taxon>
        <taxon>Pezizellaceae</taxon>
        <taxon>Calycina</taxon>
    </lineage>
</organism>
<dbReference type="SUPFAM" id="SSF52047">
    <property type="entry name" value="RNI-like"/>
    <property type="match status" value="1"/>
</dbReference>
<dbReference type="PANTHER" id="PTHR24112">
    <property type="entry name" value="LEUCINE-RICH REPEAT, ISOFORM F-RELATED"/>
    <property type="match status" value="1"/>
</dbReference>
<dbReference type="PANTHER" id="PTHR24112:SF66">
    <property type="entry name" value="LEUCINE-RICH REPEAT, ISOFORM F"/>
    <property type="match status" value="1"/>
</dbReference>
<feature type="region of interest" description="Disordered" evidence="1">
    <location>
        <begin position="1129"/>
        <end position="1162"/>
    </location>
</feature>
<evidence type="ECO:0000313" key="4">
    <source>
        <dbReference type="Proteomes" id="UP000887226"/>
    </source>
</evidence>
<dbReference type="Proteomes" id="UP000887226">
    <property type="component" value="Unassembled WGS sequence"/>
</dbReference>
<dbReference type="EMBL" id="MU253782">
    <property type="protein sequence ID" value="KAG9247089.1"/>
    <property type="molecule type" value="Genomic_DNA"/>
</dbReference>
<feature type="compositionally biased region" description="Polar residues" evidence="1">
    <location>
        <begin position="101"/>
        <end position="136"/>
    </location>
</feature>
<gene>
    <name evidence="3" type="ORF">BJ878DRAFT_494066</name>
</gene>
<feature type="region of interest" description="Disordered" evidence="1">
    <location>
        <begin position="76"/>
        <end position="136"/>
    </location>
</feature>
<proteinExistence type="predicted"/>
<evidence type="ECO:0000259" key="2">
    <source>
        <dbReference type="PROSITE" id="PS50003"/>
    </source>
</evidence>
<dbReference type="Pfam" id="PF25353">
    <property type="entry name" value="PH_2nd_LRR"/>
    <property type="match status" value="1"/>
</dbReference>
<dbReference type="OrthoDB" id="120976at2759"/>
<accession>A0A9P7Z7Y2</accession>
<dbReference type="AlphaFoldDB" id="A0A9P7Z7Y2"/>
<feature type="compositionally biased region" description="Low complexity" evidence="1">
    <location>
        <begin position="22"/>
        <end position="38"/>
    </location>
</feature>
<dbReference type="PROSITE" id="PS50003">
    <property type="entry name" value="PH_DOMAIN"/>
    <property type="match status" value="1"/>
</dbReference>
<dbReference type="GO" id="GO:0005886">
    <property type="term" value="C:plasma membrane"/>
    <property type="evidence" value="ECO:0007669"/>
    <property type="project" value="TreeGrafter"/>
</dbReference>
<comment type="caution">
    <text evidence="3">The sequence shown here is derived from an EMBL/GenBank/DDBJ whole genome shotgun (WGS) entry which is preliminary data.</text>
</comment>
<protein>
    <recommendedName>
        <fullName evidence="2">PH domain-containing protein</fullName>
    </recommendedName>
</protein>
<dbReference type="Gene3D" id="3.80.10.10">
    <property type="entry name" value="Ribonuclease Inhibitor"/>
    <property type="match status" value="1"/>
</dbReference>
<name>A0A9P7Z7Y2_9HELO</name>
<dbReference type="InterPro" id="IPR032675">
    <property type="entry name" value="LRR_dom_sf"/>
</dbReference>
<sequence length="1162" mass="129969">MAPSSLNKKAGLTRRKSLNPFSSLRSSTSTTSCNKSTTDGPQLLKKNSTRKRSSIFGLKNVSNSYLPEQDELQEELQDDKMFTITGRKNRNTKEEDDQVKRPSTGNSTRTSKLASTFGSLGGQSSNNASRPGSVQEMSPCTVLFDGEVQTTSGTFRKKKEWMVLTDKHLIRFKNQNQAADAFPDILSHSPNQGAFAKRRHISSTSTTSMQDYQSTHSRTSVESPNMILLEHIVTAYRVEDGRPYFTIEVMWLDESTSKAGSVQLILQKPDEADLWVSSLRGAAQKARLLMSEPFPEHVLKYLKIALKWNEDFDRTRFNIFRVAHRAAAAKNGPTPADDTHKLRASMSYLVFGINFIHMVRVPNFSSRSDVSVSSEEATLYGMASVVGMNIRDADERFELQFRSPLKRVETLELASSATFDIASYIFRALRYLMPLTPDLHVNFKGPSHCRAAANIAVESGEYIVEREAECLFFERTLNAYCFAYGSKPSRIHFSVNFEAADAPEFRLVPHPDGSAYTAEEILAVMRSLRYNTYFSALSFRNIDLNCLHGVRDPFGTEYVVWHNLDNNHINKYWNHKPDKMSLLYQEVQALTLLCRNVRKMDFSNCLPRCRVKDTYDAEGLLEVGKDLGSEIVSAILIVCRSRMTAVTWLSLNGIEIGEADLEHMHNALKDSRARFRALEVSRCGLTDSKIAKFLRMLEKQGKTLECLNISDNPGRLHLGTFQATLSRFPKLRIIDLSRLAKTTGDETLFVPEVMYNWRLEELHLGGVSLNEATLQSVLDYLTLDVSDCLRVLSLNRCNLDGNQVGIFMEAISRNPGEIRELRLDVSSNGLENGIDSIIEAIKENKTPSQLIMQMIEFAKERHFRRLLDVLCDNTTIRVLDISKASLPLDASPETCFALKELFVKNRTLQDLDISGEHAHLEDSRFGIGLNQALTGLVDNTTLQTLRIEHQRLGFEGASTLATVIRKNSSLRHIHCGQNGFTLQAFTGLVSALEQNYTVVMLPFTPEDEEKSMKRMKDSLNGSSQNANPVRRIGAVLGVASAEMTEQDVKMAEEMLEKQWKAVNEKLAASLERNRAGLGSETALGNDSIRPVSGISEGGIMQQAIDSTTPRAELGDPVDFFADQMADMSLNQQEDETPAAEAGLKRASAVSSKAGFEWDSAWG</sequence>
<reference evidence="3" key="1">
    <citation type="journal article" date="2021" name="IMA Fungus">
        <title>Genomic characterization of three marine fungi, including Emericellopsis atlantica sp. nov. with signatures of a generalist lifestyle and marine biomass degradation.</title>
        <authorList>
            <person name="Hagestad O.C."/>
            <person name="Hou L."/>
            <person name="Andersen J.H."/>
            <person name="Hansen E.H."/>
            <person name="Altermark B."/>
            <person name="Li C."/>
            <person name="Kuhnert E."/>
            <person name="Cox R.J."/>
            <person name="Crous P.W."/>
            <person name="Spatafora J.W."/>
            <person name="Lail K."/>
            <person name="Amirebrahimi M."/>
            <person name="Lipzen A."/>
            <person name="Pangilinan J."/>
            <person name="Andreopoulos W."/>
            <person name="Hayes R.D."/>
            <person name="Ng V."/>
            <person name="Grigoriev I.V."/>
            <person name="Jackson S.A."/>
            <person name="Sutton T.D.S."/>
            <person name="Dobson A.D.W."/>
            <person name="Rama T."/>
        </authorList>
    </citation>
    <scope>NUCLEOTIDE SEQUENCE</scope>
    <source>
        <strain evidence="3">TRa3180A</strain>
    </source>
</reference>
<feature type="region of interest" description="Disordered" evidence="1">
    <location>
        <begin position="1"/>
        <end position="51"/>
    </location>
</feature>